<gene>
    <name evidence="1" type="ORF">Tci_878539</name>
</gene>
<accession>A0A699T9T8</accession>
<organism evidence="1">
    <name type="scientific">Tanacetum cinerariifolium</name>
    <name type="common">Dalmatian daisy</name>
    <name type="synonym">Chrysanthemum cinerariifolium</name>
    <dbReference type="NCBI Taxonomy" id="118510"/>
    <lineage>
        <taxon>Eukaryota</taxon>
        <taxon>Viridiplantae</taxon>
        <taxon>Streptophyta</taxon>
        <taxon>Embryophyta</taxon>
        <taxon>Tracheophyta</taxon>
        <taxon>Spermatophyta</taxon>
        <taxon>Magnoliopsida</taxon>
        <taxon>eudicotyledons</taxon>
        <taxon>Gunneridae</taxon>
        <taxon>Pentapetalae</taxon>
        <taxon>asterids</taxon>
        <taxon>campanulids</taxon>
        <taxon>Asterales</taxon>
        <taxon>Asteraceae</taxon>
        <taxon>Asteroideae</taxon>
        <taxon>Anthemideae</taxon>
        <taxon>Anthemidinae</taxon>
        <taxon>Tanacetum</taxon>
    </lineage>
</organism>
<comment type="caution">
    <text evidence="1">The sequence shown here is derived from an EMBL/GenBank/DDBJ whole genome shotgun (WGS) entry which is preliminary data.</text>
</comment>
<dbReference type="AlphaFoldDB" id="A0A699T9T8"/>
<evidence type="ECO:0000313" key="1">
    <source>
        <dbReference type="EMBL" id="GFD06570.1"/>
    </source>
</evidence>
<sequence>MGQNTPCFEENSRKSYTSSDKVKKELKDIGFKGTCIGAPKLANNQDKKSMTWAGDQSCVPKKDVPSHGPRKQQLSGLIFRAELERPVGFDLRAFEGIHCNLWRDKQEEHGINESFTIN</sequence>
<name>A0A699T9T8_TANCI</name>
<proteinExistence type="predicted"/>
<reference evidence="1" key="1">
    <citation type="journal article" date="2019" name="Sci. Rep.">
        <title>Draft genome of Tanacetum cinerariifolium, the natural source of mosquito coil.</title>
        <authorList>
            <person name="Yamashiro T."/>
            <person name="Shiraishi A."/>
            <person name="Satake H."/>
            <person name="Nakayama K."/>
        </authorList>
    </citation>
    <scope>NUCLEOTIDE SEQUENCE</scope>
</reference>
<protein>
    <submittedName>
        <fullName evidence="1">Uncharacterized protein</fullName>
    </submittedName>
</protein>
<dbReference type="EMBL" id="BKCJ011225831">
    <property type="protein sequence ID" value="GFD06570.1"/>
    <property type="molecule type" value="Genomic_DNA"/>
</dbReference>